<reference evidence="1" key="1">
    <citation type="submission" date="2023-02" db="EMBL/GenBank/DDBJ databases">
        <title>Colletotrichum kahawae CIFC_Que2 genome sequencing and assembly.</title>
        <authorList>
            <person name="Baroncelli R."/>
        </authorList>
    </citation>
    <scope>NUCLEOTIDE SEQUENCE</scope>
    <source>
        <strain evidence="1">CIFC_Que2</strain>
    </source>
</reference>
<evidence type="ECO:0000313" key="2">
    <source>
        <dbReference type="Proteomes" id="UP001281614"/>
    </source>
</evidence>
<sequence length="127" mass="14511">MTLTLTGLILQRLDSDGARLRPQYFCFSRSQHFDWAILRRMRNDRPRTLHFYFGAFHHAAILQVAGMRLSAVFCGVLRLPFAAFRWAADQVWKLFQSEARLILDPSSATAMIFLLGGEAGCLSFSIR</sequence>
<evidence type="ECO:0000313" key="1">
    <source>
        <dbReference type="EMBL" id="KAK2728539.1"/>
    </source>
</evidence>
<protein>
    <submittedName>
        <fullName evidence="1">Uncharacterized protein</fullName>
    </submittedName>
</protein>
<keyword evidence="2" id="KW-1185">Reference proteome</keyword>
<accession>A0AAD9XV47</accession>
<comment type="caution">
    <text evidence="1">The sequence shown here is derived from an EMBL/GenBank/DDBJ whole genome shotgun (WGS) entry which is preliminary data.</text>
</comment>
<dbReference type="AlphaFoldDB" id="A0AAD9XV47"/>
<organism evidence="1 2">
    <name type="scientific">Colletotrichum kahawae</name>
    <name type="common">Coffee berry disease fungus</name>
    <dbReference type="NCBI Taxonomy" id="34407"/>
    <lineage>
        <taxon>Eukaryota</taxon>
        <taxon>Fungi</taxon>
        <taxon>Dikarya</taxon>
        <taxon>Ascomycota</taxon>
        <taxon>Pezizomycotina</taxon>
        <taxon>Sordariomycetes</taxon>
        <taxon>Hypocreomycetidae</taxon>
        <taxon>Glomerellales</taxon>
        <taxon>Glomerellaceae</taxon>
        <taxon>Colletotrichum</taxon>
        <taxon>Colletotrichum gloeosporioides species complex</taxon>
    </lineage>
</organism>
<dbReference type="EMBL" id="VYYT01000879">
    <property type="protein sequence ID" value="KAK2728539.1"/>
    <property type="molecule type" value="Genomic_DNA"/>
</dbReference>
<dbReference type="Proteomes" id="UP001281614">
    <property type="component" value="Unassembled WGS sequence"/>
</dbReference>
<gene>
    <name evidence="1" type="ORF">CKAH01_10894</name>
</gene>
<name>A0AAD9XV47_COLKA</name>
<proteinExistence type="predicted"/>